<dbReference type="Pfam" id="PF13585">
    <property type="entry name" value="CHU_C"/>
    <property type="match status" value="1"/>
</dbReference>
<dbReference type="InterPro" id="IPR013783">
    <property type="entry name" value="Ig-like_fold"/>
</dbReference>
<protein>
    <recommendedName>
        <fullName evidence="3">Ig-like domain-containing protein</fullName>
    </recommendedName>
</protein>
<organism evidence="1 2">
    <name type="scientific">Spirosoma montaniterrae</name>
    <dbReference type="NCBI Taxonomy" id="1178516"/>
    <lineage>
        <taxon>Bacteria</taxon>
        <taxon>Pseudomonadati</taxon>
        <taxon>Bacteroidota</taxon>
        <taxon>Cytophagia</taxon>
        <taxon>Cytophagales</taxon>
        <taxon>Cytophagaceae</taxon>
        <taxon>Spirosoma</taxon>
    </lineage>
</organism>
<dbReference type="AlphaFoldDB" id="A0A1P9X3X0"/>
<dbReference type="Gene3D" id="2.60.40.10">
    <property type="entry name" value="Immunoglobulins"/>
    <property type="match status" value="2"/>
</dbReference>
<dbReference type="SUPFAM" id="SSF49299">
    <property type="entry name" value="PKD domain"/>
    <property type="match status" value="1"/>
</dbReference>
<evidence type="ECO:0000313" key="2">
    <source>
        <dbReference type="Proteomes" id="UP000187941"/>
    </source>
</evidence>
<dbReference type="InterPro" id="IPR035986">
    <property type="entry name" value="PKD_dom_sf"/>
</dbReference>
<dbReference type="Proteomes" id="UP000187941">
    <property type="component" value="Chromosome"/>
</dbReference>
<dbReference type="NCBIfam" id="TIGR04131">
    <property type="entry name" value="Bac_Flav_CTERM"/>
    <property type="match status" value="1"/>
</dbReference>
<dbReference type="EMBL" id="CP014263">
    <property type="protein sequence ID" value="AQG82283.1"/>
    <property type="molecule type" value="Genomic_DNA"/>
</dbReference>
<gene>
    <name evidence="1" type="ORF">AWR27_02725</name>
</gene>
<dbReference type="KEGG" id="smon:AWR27_02725"/>
<sequence length="763" mass="82122">MQAVSTTPGLFRIQLNQYWDATQVGTGNRDPTVTILIYRKQNPILVESITIPLREELPLAFDNAACARLRNLNFSQARYYQDVQLDPARYNDPGGYYMVWERCCRNDALTNAVSVGNAGVAMTFYAEFPAITRNGQNFRNSLPDFRLPNGDYICIGKSFTFDVGATDADGDQLRYSLVTPLNGYTNRNTPISTNDSPRSSYPTVTWASGISLANVIPGNPPLTIDPTTGTVSVRATREGLYLFTVLCEEYRNGVKIGSVRRDMQLPVVDCSRNTPPSPVVSLNSQPLAATDIVWCATQPLVLSVERNPNWAYQWQKDGDNLRGDTTSTFTVKESGTYTVVRSLARACANDTVSKAYKVTFVTAPPVSLTTSRGQPYCTGDTLLLVAEGQPGYQYRWQRDTTLLAGQQQSTLRITQSGQYIVLAKPAAAVCEGADTLTVTMNPRPTASASASTSALCPGDSITLTAQTGTGYRYRWQQGTSRLADSTSRIAVRQAGTYRVTVTGANGCTATSGAVTVNALTAPTVVFDSIPPQCSISNPPVSLRGSPTGGTYAGAGVANGTFAPATAGVGRHTITYTVTGSNGCKTSQTRMAMVDAGPSITGPAVYQIVKGSSVQLKTQSNTPIARYQWEPPASLSRADVAAPTASPAETTPYTLTALSENGCPVTFAVRVEVVEPLYIPSAFSPNADGINDTWIIPNIEAFPACEVAIFNRWGEVIYESVGYAQPWDGTYRKQPVTAGAYTYRIRAGAGLFTTVYRGQVIVLK</sequence>
<proteinExistence type="predicted"/>
<dbReference type="InterPro" id="IPR026341">
    <property type="entry name" value="T9SS_type_B"/>
</dbReference>
<dbReference type="OrthoDB" id="1490014at2"/>
<evidence type="ECO:0008006" key="3">
    <source>
        <dbReference type="Google" id="ProtNLM"/>
    </source>
</evidence>
<accession>A0A1P9X3X0</accession>
<keyword evidence="2" id="KW-1185">Reference proteome</keyword>
<name>A0A1P9X3X0_9BACT</name>
<dbReference type="STRING" id="1178516.AWR27_02725"/>
<reference evidence="1 2" key="1">
    <citation type="submission" date="2016-01" db="EMBL/GenBank/DDBJ databases">
        <authorList>
            <person name="Oliw E.H."/>
        </authorList>
    </citation>
    <scope>NUCLEOTIDE SEQUENCE [LARGE SCALE GENOMIC DNA]</scope>
    <source>
        <strain evidence="1 2">DY10</strain>
    </source>
</reference>
<evidence type="ECO:0000313" key="1">
    <source>
        <dbReference type="EMBL" id="AQG82283.1"/>
    </source>
</evidence>